<evidence type="ECO:0000313" key="2">
    <source>
        <dbReference type="Proteomes" id="UP001362999"/>
    </source>
</evidence>
<name>A0AAV9ZMG4_9AGAR</name>
<accession>A0AAV9ZMG4</accession>
<reference evidence="1 2" key="1">
    <citation type="journal article" date="2024" name="J Genomics">
        <title>Draft genome sequencing and assembly of Favolaschia claudopus CIRM-BRFM 2984 isolated from oak limbs.</title>
        <authorList>
            <person name="Navarro D."/>
            <person name="Drula E."/>
            <person name="Chaduli D."/>
            <person name="Cazenave R."/>
            <person name="Ahrendt S."/>
            <person name="Wang J."/>
            <person name="Lipzen A."/>
            <person name="Daum C."/>
            <person name="Barry K."/>
            <person name="Grigoriev I.V."/>
            <person name="Favel A."/>
            <person name="Rosso M.N."/>
            <person name="Martin F."/>
        </authorList>
    </citation>
    <scope>NUCLEOTIDE SEQUENCE [LARGE SCALE GENOMIC DNA]</scope>
    <source>
        <strain evidence="1 2">CIRM-BRFM 2984</strain>
    </source>
</reference>
<organism evidence="1 2">
    <name type="scientific">Favolaschia claudopus</name>
    <dbReference type="NCBI Taxonomy" id="2862362"/>
    <lineage>
        <taxon>Eukaryota</taxon>
        <taxon>Fungi</taxon>
        <taxon>Dikarya</taxon>
        <taxon>Basidiomycota</taxon>
        <taxon>Agaricomycotina</taxon>
        <taxon>Agaricomycetes</taxon>
        <taxon>Agaricomycetidae</taxon>
        <taxon>Agaricales</taxon>
        <taxon>Marasmiineae</taxon>
        <taxon>Mycenaceae</taxon>
        <taxon>Favolaschia</taxon>
    </lineage>
</organism>
<sequence>MAFAVKDTTGEDRGKARCDRGFHRHFGPDMAPYRHQRDLFGHDFDARDGWMEDMQWFRLWKKTECCTHTNLSATSADICTQDAGAALPTSPRVISMSTRLPVVHSRRPDYGTAALRLEQWRKQIHVMHELGVANRFGFAVLHMRGDSEDNLGMIRGFLFSFSYQAPSRKGVALLAVVPNDELGNDPGLSFVVSIGPPPLVPGERSGLEALAEHLKPLRRELDAYASPSREPPFVPFLPVAVLSRLRAFYLSLERELRLAQRIPRDVFLKTGLGLGRGSRRVGRDVRLKVVGLWQWRLVWWMGRDVHLGVLSPYWKSAAMLADVAGVQSVGRGFRHTAGARKKGSPQLDFNSRY</sequence>
<evidence type="ECO:0000313" key="1">
    <source>
        <dbReference type="EMBL" id="KAK6987571.1"/>
    </source>
</evidence>
<proteinExistence type="predicted"/>
<dbReference type="Proteomes" id="UP001362999">
    <property type="component" value="Unassembled WGS sequence"/>
</dbReference>
<dbReference type="EMBL" id="JAWWNJ010000131">
    <property type="protein sequence ID" value="KAK6987571.1"/>
    <property type="molecule type" value="Genomic_DNA"/>
</dbReference>
<comment type="caution">
    <text evidence="1">The sequence shown here is derived from an EMBL/GenBank/DDBJ whole genome shotgun (WGS) entry which is preliminary data.</text>
</comment>
<keyword evidence="2" id="KW-1185">Reference proteome</keyword>
<gene>
    <name evidence="1" type="ORF">R3P38DRAFT_3374741</name>
</gene>
<protein>
    <submittedName>
        <fullName evidence="1">Uncharacterized protein</fullName>
    </submittedName>
</protein>
<dbReference type="AlphaFoldDB" id="A0AAV9ZMG4"/>